<dbReference type="Proteomes" id="UP000269148">
    <property type="component" value="Unassembled WGS sequence"/>
</dbReference>
<dbReference type="PANTHER" id="PTHR37299:SF1">
    <property type="entry name" value="STAGE 0 SPORULATION PROTEIN A HOMOLOG"/>
    <property type="match status" value="1"/>
</dbReference>
<evidence type="ECO:0000259" key="3">
    <source>
        <dbReference type="PROSITE" id="PS50930"/>
    </source>
</evidence>
<name>A0A3L8GLC5_STRIN</name>
<evidence type="ECO:0000313" key="5">
    <source>
        <dbReference type="EMBL" id="RLU58596.1"/>
    </source>
</evidence>
<keyword evidence="5" id="KW-0238">DNA-binding</keyword>
<dbReference type="InterPro" id="IPR046947">
    <property type="entry name" value="LytR-like"/>
</dbReference>
<dbReference type="PROSITE" id="PS50930">
    <property type="entry name" value="HTH_LYTTR"/>
    <property type="match status" value="1"/>
</dbReference>
<keyword evidence="6" id="KW-1185">Reference proteome</keyword>
<dbReference type="Gene3D" id="2.40.50.40">
    <property type="match status" value="1"/>
</dbReference>
<dbReference type="KEGG" id="siq:DQ08_01955"/>
<dbReference type="SMART" id="SM00850">
    <property type="entry name" value="LytTR"/>
    <property type="match status" value="1"/>
</dbReference>
<dbReference type="SMART" id="SM00448">
    <property type="entry name" value="REC"/>
    <property type="match status" value="1"/>
</dbReference>
<evidence type="ECO:0000313" key="4">
    <source>
        <dbReference type="EMBL" id="AHY15263.1"/>
    </source>
</evidence>
<dbReference type="AlphaFoldDB" id="A0A3L8GLC5"/>
<evidence type="ECO:0000256" key="1">
    <source>
        <dbReference type="PROSITE-ProRule" id="PRU00169"/>
    </source>
</evidence>
<dbReference type="RefSeq" id="WP_003100829.1">
    <property type="nucleotide sequence ID" value="NZ_CP010783.1"/>
</dbReference>
<dbReference type="InterPro" id="IPR007492">
    <property type="entry name" value="LytTR_DNA-bd_dom"/>
</dbReference>
<feature type="domain" description="Response regulatory" evidence="2">
    <location>
        <begin position="2"/>
        <end position="116"/>
    </location>
</feature>
<feature type="domain" description="HTH LytTR-type" evidence="3">
    <location>
        <begin position="139"/>
        <end position="243"/>
    </location>
</feature>
<dbReference type="Gene3D" id="2.20.25.10">
    <property type="match status" value="1"/>
</dbReference>
<dbReference type="Proteomes" id="UP000025245">
    <property type="component" value="Chromosome"/>
</dbReference>
<reference evidence="4 6" key="1">
    <citation type="journal article" date="2014" name="Genome Announc.">
        <title>Complete Genome Sequence of a Virulent Strain, Streptococcus iniae ISET0901, Isolated from Diseased Tilapia.</title>
        <authorList>
            <person name="Pridgeon J.W."/>
            <person name="Zhang D."/>
            <person name="Zhang L."/>
        </authorList>
    </citation>
    <scope>NUCLEOTIDE SEQUENCE [LARGE SCALE GENOMIC DNA]</scope>
    <source>
        <strain evidence="4 6">ISET0901</strain>
    </source>
</reference>
<feature type="modified residue" description="4-aspartylphosphate" evidence="1">
    <location>
        <position position="53"/>
    </location>
</feature>
<gene>
    <name evidence="5" type="ORF">DIY07_01885</name>
    <name evidence="4" type="ORF">DQ08_01955</name>
</gene>
<dbReference type="InterPro" id="IPR001789">
    <property type="entry name" value="Sig_transdc_resp-reg_receiver"/>
</dbReference>
<dbReference type="OrthoDB" id="9809318at2"/>
<dbReference type="GO" id="GO:0000156">
    <property type="term" value="F:phosphorelay response regulator activity"/>
    <property type="evidence" value="ECO:0007669"/>
    <property type="project" value="InterPro"/>
</dbReference>
<dbReference type="PANTHER" id="PTHR37299">
    <property type="entry name" value="TRANSCRIPTIONAL REGULATOR-RELATED"/>
    <property type="match status" value="1"/>
</dbReference>
<dbReference type="PROSITE" id="PS50110">
    <property type="entry name" value="RESPONSE_REGULATORY"/>
    <property type="match status" value="1"/>
</dbReference>
<evidence type="ECO:0000313" key="7">
    <source>
        <dbReference type="Proteomes" id="UP000269148"/>
    </source>
</evidence>
<dbReference type="KEGG" id="sio:DW64_01940"/>
<dbReference type="STRING" id="1346.BMF34_02110"/>
<dbReference type="InterPro" id="IPR011006">
    <property type="entry name" value="CheY-like_superfamily"/>
</dbReference>
<dbReference type="GO" id="GO:0003677">
    <property type="term" value="F:DNA binding"/>
    <property type="evidence" value="ECO:0007669"/>
    <property type="project" value="UniProtKB-KW"/>
</dbReference>
<organism evidence="5 7">
    <name type="scientific">Streptococcus iniae</name>
    <name type="common">Streptococcus shiloi</name>
    <dbReference type="NCBI Taxonomy" id="1346"/>
    <lineage>
        <taxon>Bacteria</taxon>
        <taxon>Bacillati</taxon>
        <taxon>Bacillota</taxon>
        <taxon>Bacilli</taxon>
        <taxon>Lactobacillales</taxon>
        <taxon>Streptococcaceae</taxon>
        <taxon>Streptococcus</taxon>
    </lineage>
</organism>
<evidence type="ECO:0000313" key="6">
    <source>
        <dbReference type="Proteomes" id="UP000025245"/>
    </source>
</evidence>
<dbReference type="Pfam" id="PF04397">
    <property type="entry name" value="LytTR"/>
    <property type="match status" value="1"/>
</dbReference>
<evidence type="ECO:0000259" key="2">
    <source>
        <dbReference type="PROSITE" id="PS50110"/>
    </source>
</evidence>
<keyword evidence="1" id="KW-0597">Phosphoprotein</keyword>
<dbReference type="EMBL" id="QLQD01000020">
    <property type="protein sequence ID" value="RLU58596.1"/>
    <property type="molecule type" value="Genomic_DNA"/>
</dbReference>
<protein>
    <submittedName>
        <fullName evidence="5">DNA-binding response regulator</fullName>
    </submittedName>
    <submittedName>
        <fullName evidence="4">Two-component response regulator</fullName>
    </submittedName>
</protein>
<dbReference type="EMBL" id="CP007586">
    <property type="protein sequence ID" value="AHY15263.1"/>
    <property type="molecule type" value="Genomic_DNA"/>
</dbReference>
<sequence>MKVALIDDEPLARMELSYLLHQTQEVEQILEGDSIEDAFQLLLTDQPDVLFLDIHLTDESGIDLAKRLTKIPNPPLIIFATAYDNHALEAFEVNALDYVLKPFEETRVRVAVQKAKAALIAKKMSQSAPANRDNQMGRLTVETDERIYLLSFQDIIYCEVQGKETTLYTKTGKYISQTSLSALEKQLPAQLFFKVHRSYLINQDQIMEIQPWFNQTYQVTMSNGDKVPVSRSYLKVFREKVGL</sequence>
<dbReference type="GeneID" id="35765025"/>
<dbReference type="SMR" id="A0A3L8GLC5"/>
<dbReference type="KEGG" id="siz:SI82_02225"/>
<reference evidence="5 7" key="2">
    <citation type="submission" date="2018-06" db="EMBL/GenBank/DDBJ databases">
        <title>Mutators as drivers of adaptation in pathogenic bacteria and a risk factor for host jumps and vaccine escape.</title>
        <authorList>
            <person name="Barnes A.C."/>
            <person name="Silayeva O."/>
        </authorList>
    </citation>
    <scope>NUCLEOTIDE SEQUENCE [LARGE SCALE GENOMIC DNA]</scope>
    <source>
        <strain evidence="5 7">QMA0445</strain>
    </source>
</reference>
<dbReference type="Pfam" id="PF00072">
    <property type="entry name" value="Response_reg"/>
    <property type="match status" value="1"/>
</dbReference>
<dbReference type="Gene3D" id="3.40.50.2300">
    <property type="match status" value="1"/>
</dbReference>
<dbReference type="SUPFAM" id="SSF52172">
    <property type="entry name" value="CheY-like"/>
    <property type="match status" value="1"/>
</dbReference>
<proteinExistence type="predicted"/>
<accession>A0A3L8GLC5</accession>